<keyword evidence="2 7" id="KW-0699">rRNA-binding</keyword>
<accession>A0A4Q7VLP3</accession>
<dbReference type="InterPro" id="IPR004389">
    <property type="entry name" value="Ribosomal_uL18_bac-type"/>
</dbReference>
<dbReference type="InterPro" id="IPR005484">
    <property type="entry name" value="Ribosomal_uL18_bac/plant/anim"/>
</dbReference>
<dbReference type="AlphaFoldDB" id="A0A4Q7VLP3"/>
<keyword evidence="3 7" id="KW-0694">RNA-binding</keyword>
<keyword evidence="4 7" id="KW-0689">Ribosomal protein</keyword>
<dbReference type="SUPFAM" id="SSF53137">
    <property type="entry name" value="Translational machinery components"/>
    <property type="match status" value="1"/>
</dbReference>
<protein>
    <recommendedName>
        <fullName evidence="6 7">Large ribosomal subunit protein uL18</fullName>
    </recommendedName>
</protein>
<dbReference type="FunFam" id="3.30.420.100:FF:000003">
    <property type="entry name" value="50S ribosomal protein L18"/>
    <property type="match status" value="1"/>
</dbReference>
<comment type="similarity">
    <text evidence="1 7">Belongs to the universal ribosomal protein uL18 family.</text>
</comment>
<comment type="caution">
    <text evidence="8">The sequence shown here is derived from an EMBL/GenBank/DDBJ whole genome shotgun (WGS) entry which is preliminary data.</text>
</comment>
<dbReference type="RefSeq" id="WP_130307102.1">
    <property type="nucleotide sequence ID" value="NZ_SHKN01000001.1"/>
</dbReference>
<reference evidence="8 9" key="1">
    <citation type="submission" date="2019-02" db="EMBL/GenBank/DDBJ databases">
        <title>Genomic Encyclopedia of Type Strains, Phase IV (KMG-IV): sequencing the most valuable type-strain genomes for metagenomic binning, comparative biology and taxonomic classification.</title>
        <authorList>
            <person name="Goeker M."/>
        </authorList>
    </citation>
    <scope>NUCLEOTIDE SEQUENCE [LARGE SCALE GENOMIC DNA]</scope>
    <source>
        <strain evidence="8 9">DSM 28825</strain>
    </source>
</reference>
<keyword evidence="9" id="KW-1185">Reference proteome</keyword>
<evidence type="ECO:0000256" key="4">
    <source>
        <dbReference type="ARBA" id="ARBA00022980"/>
    </source>
</evidence>
<evidence type="ECO:0000256" key="3">
    <source>
        <dbReference type="ARBA" id="ARBA00022884"/>
    </source>
</evidence>
<dbReference type="Gene3D" id="3.30.420.100">
    <property type="match status" value="1"/>
</dbReference>
<dbReference type="EMBL" id="SHKN01000001">
    <property type="protein sequence ID" value="RZT97037.1"/>
    <property type="molecule type" value="Genomic_DNA"/>
</dbReference>
<name>A0A4Q7VLP3_9BACT</name>
<dbReference type="PANTHER" id="PTHR12899">
    <property type="entry name" value="39S RIBOSOMAL PROTEIN L18, MITOCHONDRIAL"/>
    <property type="match status" value="1"/>
</dbReference>
<dbReference type="OrthoDB" id="9810939at2"/>
<evidence type="ECO:0000256" key="2">
    <source>
        <dbReference type="ARBA" id="ARBA00022730"/>
    </source>
</evidence>
<dbReference type="GO" id="GO:0022625">
    <property type="term" value="C:cytosolic large ribosomal subunit"/>
    <property type="evidence" value="ECO:0007669"/>
    <property type="project" value="TreeGrafter"/>
</dbReference>
<dbReference type="NCBIfam" id="TIGR00060">
    <property type="entry name" value="L18_bact"/>
    <property type="match status" value="1"/>
</dbReference>
<evidence type="ECO:0000313" key="9">
    <source>
        <dbReference type="Proteomes" id="UP000293562"/>
    </source>
</evidence>
<dbReference type="HAMAP" id="MF_01337_B">
    <property type="entry name" value="Ribosomal_uL18_B"/>
    <property type="match status" value="1"/>
</dbReference>
<dbReference type="GO" id="GO:0003735">
    <property type="term" value="F:structural constituent of ribosome"/>
    <property type="evidence" value="ECO:0007669"/>
    <property type="project" value="InterPro"/>
</dbReference>
<evidence type="ECO:0000256" key="6">
    <source>
        <dbReference type="ARBA" id="ARBA00035197"/>
    </source>
</evidence>
<evidence type="ECO:0000256" key="5">
    <source>
        <dbReference type="ARBA" id="ARBA00023274"/>
    </source>
</evidence>
<evidence type="ECO:0000256" key="7">
    <source>
        <dbReference type="HAMAP-Rule" id="MF_01337"/>
    </source>
</evidence>
<dbReference type="InterPro" id="IPR057268">
    <property type="entry name" value="Ribosomal_L18"/>
</dbReference>
<gene>
    <name evidence="7" type="primary">rplR</name>
    <name evidence="8" type="ORF">EV201_1694</name>
</gene>
<dbReference type="Pfam" id="PF00861">
    <property type="entry name" value="Ribosomal_L18p"/>
    <property type="match status" value="1"/>
</dbReference>
<keyword evidence="5 7" id="KW-0687">Ribonucleoprotein</keyword>
<sequence>MALTKRERRLRIKRRVRKSISGTAERPRMSVFRSNKQISVQIIDDITGKTLVSTSSLVKEITEKNGSKTEQAEFVGQAIAEKAATAGISEVVFDRNGYLYHGRIKSLADAARKGGLKF</sequence>
<dbReference type="PANTHER" id="PTHR12899:SF3">
    <property type="entry name" value="LARGE RIBOSOMAL SUBUNIT PROTEIN UL18M"/>
    <property type="match status" value="1"/>
</dbReference>
<evidence type="ECO:0000256" key="1">
    <source>
        <dbReference type="ARBA" id="ARBA00007116"/>
    </source>
</evidence>
<organism evidence="8 9">
    <name type="scientific">Ancylomarina subtilis</name>
    <dbReference type="NCBI Taxonomy" id="1639035"/>
    <lineage>
        <taxon>Bacteria</taxon>
        <taxon>Pseudomonadati</taxon>
        <taxon>Bacteroidota</taxon>
        <taxon>Bacteroidia</taxon>
        <taxon>Marinilabiliales</taxon>
        <taxon>Marinifilaceae</taxon>
        <taxon>Ancylomarina</taxon>
    </lineage>
</organism>
<dbReference type="GO" id="GO:0008097">
    <property type="term" value="F:5S rRNA binding"/>
    <property type="evidence" value="ECO:0007669"/>
    <property type="project" value="TreeGrafter"/>
</dbReference>
<comment type="subunit">
    <text evidence="7">Part of the 50S ribosomal subunit; part of the 5S rRNA/L5/L18/L25 subcomplex. Contacts the 5S and 23S rRNAs.</text>
</comment>
<evidence type="ECO:0000313" key="8">
    <source>
        <dbReference type="EMBL" id="RZT97037.1"/>
    </source>
</evidence>
<dbReference type="GO" id="GO:0006412">
    <property type="term" value="P:translation"/>
    <property type="evidence" value="ECO:0007669"/>
    <property type="project" value="UniProtKB-UniRule"/>
</dbReference>
<comment type="function">
    <text evidence="7">This is one of the proteins that bind and probably mediate the attachment of the 5S RNA into the large ribosomal subunit, where it forms part of the central protuberance.</text>
</comment>
<proteinExistence type="inferred from homology"/>
<dbReference type="Proteomes" id="UP000293562">
    <property type="component" value="Unassembled WGS sequence"/>
</dbReference>
<dbReference type="CDD" id="cd00432">
    <property type="entry name" value="Ribosomal_L18_L5e"/>
    <property type="match status" value="1"/>
</dbReference>